<comment type="caution">
    <text evidence="1">The sequence shown here is derived from an EMBL/GenBank/DDBJ whole genome shotgun (WGS) entry which is preliminary data.</text>
</comment>
<organism evidence="1">
    <name type="scientific">Tanacetum cinerariifolium</name>
    <name type="common">Dalmatian daisy</name>
    <name type="synonym">Chrysanthemum cinerariifolium</name>
    <dbReference type="NCBI Taxonomy" id="118510"/>
    <lineage>
        <taxon>Eukaryota</taxon>
        <taxon>Viridiplantae</taxon>
        <taxon>Streptophyta</taxon>
        <taxon>Embryophyta</taxon>
        <taxon>Tracheophyta</taxon>
        <taxon>Spermatophyta</taxon>
        <taxon>Magnoliopsida</taxon>
        <taxon>eudicotyledons</taxon>
        <taxon>Gunneridae</taxon>
        <taxon>Pentapetalae</taxon>
        <taxon>asterids</taxon>
        <taxon>campanulids</taxon>
        <taxon>Asterales</taxon>
        <taxon>Asteraceae</taxon>
        <taxon>Asteroideae</taxon>
        <taxon>Anthemideae</taxon>
        <taxon>Anthemidinae</taxon>
        <taxon>Tanacetum</taxon>
    </lineage>
</organism>
<protein>
    <submittedName>
        <fullName evidence="1">Uncharacterized protein</fullName>
    </submittedName>
</protein>
<reference evidence="1" key="1">
    <citation type="journal article" date="2019" name="Sci. Rep.">
        <title>Draft genome of Tanacetum cinerariifolium, the natural source of mosquito coil.</title>
        <authorList>
            <person name="Yamashiro T."/>
            <person name="Shiraishi A."/>
            <person name="Satake H."/>
            <person name="Nakayama K."/>
        </authorList>
    </citation>
    <scope>NUCLEOTIDE SEQUENCE</scope>
</reference>
<proteinExistence type="predicted"/>
<sequence>SQAPKRIDKGKKIATDDVESQVKLVPASRVVRVDPDEPVKVPCMINGKMHCLANDKITAHMEKEELIKKVADAKEGEKFKNAQDVKLKREIIPKNKNVVVKELMNSLSRRYERIKEILKKLGIQSDLPASILEQALSKSSRRKRKHIELEREIKVPRLDYDRSLPEGVPFVKNMVIKELEYEIFFNDVFGGQVFQRWNDIHKVEVDSLVSYLVMASMIKTLENVRFYLKLKKLIAEHPDQEKLKSKRVKLEAL</sequence>
<evidence type="ECO:0000313" key="1">
    <source>
        <dbReference type="EMBL" id="GFA69364.1"/>
    </source>
</evidence>
<accession>A0A699K4Z2</accession>
<name>A0A699K4Z2_TANCI</name>
<feature type="non-terminal residue" evidence="1">
    <location>
        <position position="1"/>
    </location>
</feature>
<dbReference type="EMBL" id="BKCJ010470160">
    <property type="protein sequence ID" value="GFA69364.1"/>
    <property type="molecule type" value="Genomic_DNA"/>
</dbReference>
<gene>
    <name evidence="1" type="ORF">Tci_641336</name>
</gene>
<dbReference type="AlphaFoldDB" id="A0A699K4Z2"/>